<organism evidence="1 2">
    <name type="scientific">Acidovorax temperans</name>
    <dbReference type="NCBI Taxonomy" id="80878"/>
    <lineage>
        <taxon>Bacteria</taxon>
        <taxon>Pseudomonadati</taxon>
        <taxon>Pseudomonadota</taxon>
        <taxon>Betaproteobacteria</taxon>
        <taxon>Burkholderiales</taxon>
        <taxon>Comamonadaceae</taxon>
        <taxon>Acidovorax</taxon>
    </lineage>
</organism>
<dbReference type="Proteomes" id="UP000032566">
    <property type="component" value="Unassembled WGS sequence"/>
</dbReference>
<evidence type="ECO:0000313" key="2">
    <source>
        <dbReference type="Proteomes" id="UP000032566"/>
    </source>
</evidence>
<accession>A0A0D7KDN8</accession>
<gene>
    <name evidence="1" type="ORF">RP29_06145</name>
</gene>
<dbReference type="RefSeq" id="WP_044396794.1">
    <property type="nucleotide sequence ID" value="NZ_JXYQ01000017.1"/>
</dbReference>
<reference evidence="1 2" key="1">
    <citation type="submission" date="2014-12" db="EMBL/GenBank/DDBJ databases">
        <title>Isolation of bacteria from lake water.</title>
        <authorList>
            <person name="Sheng K.-Y."/>
            <person name="Chin P.-S."/>
            <person name="Chan K.-G."/>
            <person name="Tan G.S."/>
        </authorList>
    </citation>
    <scope>NUCLEOTIDE SEQUENCE [LARGE SCALE GENOMIC DNA]</scope>
    <source>
        <strain evidence="1 2">KY4</strain>
    </source>
</reference>
<comment type="caution">
    <text evidence="1">The sequence shown here is derived from an EMBL/GenBank/DDBJ whole genome shotgun (WGS) entry which is preliminary data.</text>
</comment>
<dbReference type="OrthoDB" id="6686991at2"/>
<sequence>MNTVSTEEKRPTGQIIWETMVGLANEERSITRQVLRDVTGLSFTIIDDHVERLVTRGKIVKAGKGLIQVVPLYPTERPQSLTVLPSGLVKFEIGDQYIELTPPEARRHALLFAGFARQFEEISGSNKALIRTGELSNWMGEIHQEVLAIKRDLGVS</sequence>
<name>A0A0D7KDN8_9BURK</name>
<proteinExistence type="predicted"/>
<dbReference type="EMBL" id="JXYQ01000017">
    <property type="protein sequence ID" value="KJA11303.1"/>
    <property type="molecule type" value="Genomic_DNA"/>
</dbReference>
<keyword evidence="2" id="KW-1185">Reference proteome</keyword>
<dbReference type="AlphaFoldDB" id="A0A0D7KDN8"/>
<evidence type="ECO:0000313" key="1">
    <source>
        <dbReference type="EMBL" id="KJA11303.1"/>
    </source>
</evidence>
<dbReference type="PATRIC" id="fig|80878.5.peg.542"/>
<protein>
    <submittedName>
        <fullName evidence="1">Uncharacterized protein</fullName>
    </submittedName>
</protein>